<dbReference type="AlphaFoldDB" id="A0AAV5DZ89"/>
<reference evidence="2" key="2">
    <citation type="submission" date="2021-12" db="EMBL/GenBank/DDBJ databases">
        <title>Resequencing data analysis of finger millet.</title>
        <authorList>
            <person name="Hatakeyama M."/>
            <person name="Aluri S."/>
            <person name="Balachadran M.T."/>
            <person name="Sivarajan S.R."/>
            <person name="Poveda L."/>
            <person name="Shimizu-Inatsugi R."/>
            <person name="Schlapbach R."/>
            <person name="Sreeman S.M."/>
            <person name="Shimizu K.K."/>
        </authorList>
    </citation>
    <scope>NUCLEOTIDE SEQUENCE</scope>
</reference>
<comment type="caution">
    <text evidence="2">The sequence shown here is derived from an EMBL/GenBank/DDBJ whole genome shotgun (WGS) entry which is preliminary data.</text>
</comment>
<protein>
    <recommendedName>
        <fullName evidence="4">Secreted protein</fullName>
    </recommendedName>
</protein>
<evidence type="ECO:0000313" key="3">
    <source>
        <dbReference type="Proteomes" id="UP001054889"/>
    </source>
</evidence>
<keyword evidence="3" id="KW-1185">Reference proteome</keyword>
<evidence type="ECO:0008006" key="4">
    <source>
        <dbReference type="Google" id="ProtNLM"/>
    </source>
</evidence>
<evidence type="ECO:0000256" key="1">
    <source>
        <dbReference type="SAM" id="MobiDB-lite"/>
    </source>
</evidence>
<gene>
    <name evidence="2" type="primary">gb03346</name>
    <name evidence="2" type="ORF">PR202_gb03346</name>
</gene>
<accession>A0AAV5DZ89</accession>
<reference evidence="2" key="1">
    <citation type="journal article" date="2018" name="DNA Res.">
        <title>Multiple hybrid de novo genome assembly of finger millet, an orphan allotetraploid crop.</title>
        <authorList>
            <person name="Hatakeyama M."/>
            <person name="Aluri S."/>
            <person name="Balachadran M.T."/>
            <person name="Sivarajan S.R."/>
            <person name="Patrignani A."/>
            <person name="Gruter S."/>
            <person name="Poveda L."/>
            <person name="Shimizu-Inatsugi R."/>
            <person name="Baeten J."/>
            <person name="Francoijs K.J."/>
            <person name="Nataraja K.N."/>
            <person name="Reddy Y.A.N."/>
            <person name="Phadnis S."/>
            <person name="Ravikumar R.L."/>
            <person name="Schlapbach R."/>
            <person name="Sreeman S.M."/>
            <person name="Shimizu K.K."/>
        </authorList>
    </citation>
    <scope>NUCLEOTIDE SEQUENCE</scope>
</reference>
<dbReference type="Proteomes" id="UP001054889">
    <property type="component" value="Unassembled WGS sequence"/>
</dbReference>
<proteinExistence type="predicted"/>
<dbReference type="EMBL" id="BQKI01000072">
    <property type="protein sequence ID" value="GJN16363.1"/>
    <property type="molecule type" value="Genomic_DNA"/>
</dbReference>
<organism evidence="2 3">
    <name type="scientific">Eleusine coracana subsp. coracana</name>
    <dbReference type="NCBI Taxonomy" id="191504"/>
    <lineage>
        <taxon>Eukaryota</taxon>
        <taxon>Viridiplantae</taxon>
        <taxon>Streptophyta</taxon>
        <taxon>Embryophyta</taxon>
        <taxon>Tracheophyta</taxon>
        <taxon>Spermatophyta</taxon>
        <taxon>Magnoliopsida</taxon>
        <taxon>Liliopsida</taxon>
        <taxon>Poales</taxon>
        <taxon>Poaceae</taxon>
        <taxon>PACMAD clade</taxon>
        <taxon>Chloridoideae</taxon>
        <taxon>Cynodonteae</taxon>
        <taxon>Eleusininae</taxon>
        <taxon>Eleusine</taxon>
    </lineage>
</organism>
<sequence length="134" mass="13424">MKSSARAFNSAFSSGAPSASRSLAGAGCRLERFAATLLLGFFFRGLSTTAAISSAVAVPTGSGADDNDSGVGPCQPSSEQVDFSDDSATFRVSDIDASSASTLRGSTRAGSGTGCSDADPLISRCPSSSRIVLL</sequence>
<evidence type="ECO:0000313" key="2">
    <source>
        <dbReference type="EMBL" id="GJN16363.1"/>
    </source>
</evidence>
<name>A0AAV5DZ89_ELECO</name>
<feature type="region of interest" description="Disordered" evidence="1">
    <location>
        <begin position="58"/>
        <end position="85"/>
    </location>
</feature>